<accession>K7M6S7</accession>
<dbReference type="AlphaFoldDB" id="K7M6S7"/>
<dbReference type="Gramene" id="KRH16272">
    <property type="protein sequence ID" value="KRH16272"/>
    <property type="gene ID" value="GLYMA_14G144900"/>
</dbReference>
<reference evidence="1 2" key="1">
    <citation type="journal article" date="2010" name="Nature">
        <title>Genome sequence of the palaeopolyploid soybean.</title>
        <authorList>
            <person name="Schmutz J."/>
            <person name="Cannon S.B."/>
            <person name="Schlueter J."/>
            <person name="Ma J."/>
            <person name="Mitros T."/>
            <person name="Nelson W."/>
            <person name="Hyten D.L."/>
            <person name="Song Q."/>
            <person name="Thelen J.J."/>
            <person name="Cheng J."/>
            <person name="Xu D."/>
            <person name="Hellsten U."/>
            <person name="May G.D."/>
            <person name="Yu Y."/>
            <person name="Sakurai T."/>
            <person name="Umezawa T."/>
            <person name="Bhattacharyya M.K."/>
            <person name="Sandhu D."/>
            <person name="Valliyodan B."/>
            <person name="Lindquist E."/>
            <person name="Peto M."/>
            <person name="Grant D."/>
            <person name="Shu S."/>
            <person name="Goodstein D."/>
            <person name="Barry K."/>
            <person name="Futrell-Griggs M."/>
            <person name="Abernathy B."/>
            <person name="Du J."/>
            <person name="Tian Z."/>
            <person name="Zhu L."/>
            <person name="Gill N."/>
            <person name="Joshi T."/>
            <person name="Libault M."/>
            <person name="Sethuraman A."/>
            <person name="Zhang X.-C."/>
            <person name="Shinozaki K."/>
            <person name="Nguyen H.T."/>
            <person name="Wing R.A."/>
            <person name="Cregan P."/>
            <person name="Specht J."/>
            <person name="Grimwood J."/>
            <person name="Rokhsar D."/>
            <person name="Stacey G."/>
            <person name="Shoemaker R.C."/>
            <person name="Jackson S.A."/>
        </authorList>
    </citation>
    <scope>NUCLEOTIDE SEQUENCE [LARGE SCALE GENOMIC DNA]</scope>
    <source>
        <strain evidence="2">cv. Williams 82</strain>
        <tissue evidence="1">Callus</tissue>
    </source>
</reference>
<name>K7M6S7_SOYBN</name>
<evidence type="ECO:0000313" key="3">
    <source>
        <dbReference type="Proteomes" id="UP000008827"/>
    </source>
</evidence>
<evidence type="ECO:0000313" key="1">
    <source>
        <dbReference type="EMBL" id="KRH16272.1"/>
    </source>
</evidence>
<gene>
    <name evidence="1" type="ORF">GLYMA_14G144900</name>
</gene>
<dbReference type="ExpressionAtlas" id="K7M6S7">
    <property type="expression patterns" value="differential"/>
</dbReference>
<keyword evidence="3" id="KW-1185">Reference proteome</keyword>
<reference evidence="2" key="2">
    <citation type="submission" date="2018-02" db="UniProtKB">
        <authorList>
            <consortium name="EnsemblPlants"/>
        </authorList>
    </citation>
    <scope>IDENTIFICATION</scope>
    <source>
        <strain evidence="2">Williams 82</strain>
    </source>
</reference>
<dbReference type="EnsemblPlants" id="KRH16272">
    <property type="protein sequence ID" value="KRH16272"/>
    <property type="gene ID" value="GLYMA_14G144900"/>
</dbReference>
<proteinExistence type="predicted"/>
<organism evidence="2">
    <name type="scientific">Glycine max</name>
    <name type="common">Soybean</name>
    <name type="synonym">Glycine hispida</name>
    <dbReference type="NCBI Taxonomy" id="3847"/>
    <lineage>
        <taxon>Eukaryota</taxon>
        <taxon>Viridiplantae</taxon>
        <taxon>Streptophyta</taxon>
        <taxon>Embryophyta</taxon>
        <taxon>Tracheophyta</taxon>
        <taxon>Spermatophyta</taxon>
        <taxon>Magnoliopsida</taxon>
        <taxon>eudicotyledons</taxon>
        <taxon>Gunneridae</taxon>
        <taxon>Pentapetalae</taxon>
        <taxon>rosids</taxon>
        <taxon>fabids</taxon>
        <taxon>Fabales</taxon>
        <taxon>Fabaceae</taxon>
        <taxon>Papilionoideae</taxon>
        <taxon>50 kb inversion clade</taxon>
        <taxon>NPAAA clade</taxon>
        <taxon>indigoferoid/millettioid clade</taxon>
        <taxon>Phaseoleae</taxon>
        <taxon>Glycine</taxon>
        <taxon>Glycine subgen. Soja</taxon>
    </lineage>
</organism>
<sequence>MRLHSGQRYFTDFSVGVPLPNVSLTQKSYEIHAEGSHSYTLHTCRLCAFRDCISVAQNIWSFRVNPVLSFEGRRCRGKEPRV</sequence>
<reference evidence="1" key="3">
    <citation type="submission" date="2018-07" db="EMBL/GenBank/DDBJ databases">
        <title>WGS assembly of Glycine max.</title>
        <authorList>
            <person name="Schmutz J."/>
            <person name="Cannon S."/>
            <person name="Schlueter J."/>
            <person name="Ma J."/>
            <person name="Mitros T."/>
            <person name="Nelson W."/>
            <person name="Hyten D."/>
            <person name="Song Q."/>
            <person name="Thelen J."/>
            <person name="Cheng J."/>
            <person name="Xu D."/>
            <person name="Hellsten U."/>
            <person name="May G."/>
            <person name="Yu Y."/>
            <person name="Sakurai T."/>
            <person name="Umezawa T."/>
            <person name="Bhattacharyya M."/>
            <person name="Sandhu D."/>
            <person name="Valliyodan B."/>
            <person name="Lindquist E."/>
            <person name="Peto M."/>
            <person name="Grant D."/>
            <person name="Shu S."/>
            <person name="Goodstein D."/>
            <person name="Barry K."/>
            <person name="Futrell-Griggs M."/>
            <person name="Abernathy B."/>
            <person name="Du J."/>
            <person name="Tian Z."/>
            <person name="Zhu L."/>
            <person name="Gill N."/>
            <person name="Joshi T."/>
            <person name="Libault M."/>
            <person name="Sethuraman A."/>
            <person name="Zhang X."/>
            <person name="Shinozaki K."/>
            <person name="Nguyen H."/>
            <person name="Wing R."/>
            <person name="Cregan P."/>
            <person name="Specht J."/>
            <person name="Grimwood J."/>
            <person name="Rokhsar D."/>
            <person name="Stacey G."/>
            <person name="Shoemaker R."/>
            <person name="Jackson S."/>
        </authorList>
    </citation>
    <scope>NUCLEOTIDE SEQUENCE</scope>
    <source>
        <tissue evidence="1">Callus</tissue>
    </source>
</reference>
<dbReference type="Proteomes" id="UP000008827">
    <property type="component" value="Chromosome 14"/>
</dbReference>
<dbReference type="EMBL" id="CM000847">
    <property type="protein sequence ID" value="KRH16272.1"/>
    <property type="molecule type" value="Genomic_DNA"/>
</dbReference>
<protein>
    <submittedName>
        <fullName evidence="1 2">Uncharacterized protein</fullName>
    </submittedName>
</protein>
<evidence type="ECO:0000313" key="2">
    <source>
        <dbReference type="EnsemblPlants" id="KRH16272"/>
    </source>
</evidence>